<organism evidence="1">
    <name type="scientific">marine metagenome</name>
    <dbReference type="NCBI Taxonomy" id="408172"/>
    <lineage>
        <taxon>unclassified sequences</taxon>
        <taxon>metagenomes</taxon>
        <taxon>ecological metagenomes</taxon>
    </lineage>
</organism>
<dbReference type="AlphaFoldDB" id="A0A382Z4J2"/>
<gene>
    <name evidence="1" type="ORF">METZ01_LOCUS443074</name>
</gene>
<name>A0A382Z4J2_9ZZZZ</name>
<dbReference type="EMBL" id="UINC01180832">
    <property type="protein sequence ID" value="SVD90220.1"/>
    <property type="molecule type" value="Genomic_DNA"/>
</dbReference>
<protein>
    <submittedName>
        <fullName evidence="1">Uncharacterized protein</fullName>
    </submittedName>
</protein>
<reference evidence="1" key="1">
    <citation type="submission" date="2018-05" db="EMBL/GenBank/DDBJ databases">
        <authorList>
            <person name="Lanie J.A."/>
            <person name="Ng W.-L."/>
            <person name="Kazmierczak K.M."/>
            <person name="Andrzejewski T.M."/>
            <person name="Davidsen T.M."/>
            <person name="Wayne K.J."/>
            <person name="Tettelin H."/>
            <person name="Glass J.I."/>
            <person name="Rusch D."/>
            <person name="Podicherti R."/>
            <person name="Tsui H.-C.T."/>
            <person name="Winkler M.E."/>
        </authorList>
    </citation>
    <scope>NUCLEOTIDE SEQUENCE</scope>
</reference>
<feature type="non-terminal residue" evidence="1">
    <location>
        <position position="24"/>
    </location>
</feature>
<evidence type="ECO:0000313" key="1">
    <source>
        <dbReference type="EMBL" id="SVD90220.1"/>
    </source>
</evidence>
<proteinExistence type="predicted"/>
<sequence>MALFLNDQEVAQLLPMGECIDVLD</sequence>
<accession>A0A382Z4J2</accession>